<dbReference type="EMBL" id="GGEC01044675">
    <property type="protein sequence ID" value="MBX25159.1"/>
    <property type="molecule type" value="Transcribed_RNA"/>
</dbReference>
<reference evidence="2" key="1">
    <citation type="submission" date="2018-02" db="EMBL/GenBank/DDBJ databases">
        <title>Rhizophora mucronata_Transcriptome.</title>
        <authorList>
            <person name="Meera S.P."/>
            <person name="Sreeshan A."/>
            <person name="Augustine A."/>
        </authorList>
    </citation>
    <scope>NUCLEOTIDE SEQUENCE</scope>
    <source>
        <tissue evidence="2">Leaf</tissue>
    </source>
</reference>
<accession>A0A2P2M4L5</accession>
<evidence type="ECO:0000256" key="1">
    <source>
        <dbReference type="SAM" id="MobiDB-lite"/>
    </source>
</evidence>
<name>A0A2P2M4L5_RHIMU</name>
<evidence type="ECO:0000313" key="2">
    <source>
        <dbReference type="EMBL" id="MBX25159.1"/>
    </source>
</evidence>
<organism evidence="2">
    <name type="scientific">Rhizophora mucronata</name>
    <name type="common">Asiatic mangrove</name>
    <dbReference type="NCBI Taxonomy" id="61149"/>
    <lineage>
        <taxon>Eukaryota</taxon>
        <taxon>Viridiplantae</taxon>
        <taxon>Streptophyta</taxon>
        <taxon>Embryophyta</taxon>
        <taxon>Tracheophyta</taxon>
        <taxon>Spermatophyta</taxon>
        <taxon>Magnoliopsida</taxon>
        <taxon>eudicotyledons</taxon>
        <taxon>Gunneridae</taxon>
        <taxon>Pentapetalae</taxon>
        <taxon>rosids</taxon>
        <taxon>fabids</taxon>
        <taxon>Malpighiales</taxon>
        <taxon>Rhizophoraceae</taxon>
        <taxon>Rhizophora</taxon>
    </lineage>
</organism>
<proteinExistence type="predicted"/>
<protein>
    <submittedName>
        <fullName evidence="2">Uncharacterized protein</fullName>
    </submittedName>
</protein>
<feature type="region of interest" description="Disordered" evidence="1">
    <location>
        <begin position="1"/>
        <end position="22"/>
    </location>
</feature>
<sequence>MLASSAREPTPETSNQTRSGVN</sequence>
<dbReference type="AlphaFoldDB" id="A0A2P2M4L5"/>
<feature type="compositionally biased region" description="Polar residues" evidence="1">
    <location>
        <begin position="11"/>
        <end position="22"/>
    </location>
</feature>